<name>A0A1I3A4J9_9ACTN</name>
<protein>
    <submittedName>
        <fullName evidence="2">Uncharacterized protein</fullName>
    </submittedName>
</protein>
<evidence type="ECO:0000313" key="4">
    <source>
        <dbReference type="Proteomes" id="UP000533017"/>
    </source>
</evidence>
<evidence type="ECO:0000313" key="2">
    <source>
        <dbReference type="EMBL" id="SFH44984.1"/>
    </source>
</evidence>
<reference evidence="2 3" key="1">
    <citation type="submission" date="2016-10" db="EMBL/GenBank/DDBJ databases">
        <authorList>
            <person name="de Groot N.N."/>
        </authorList>
    </citation>
    <scope>NUCLEOTIDE SEQUENCE [LARGE SCALE GENOMIC DNA]</scope>
    <source>
        <strain evidence="2 3">CPCC 202808</strain>
    </source>
</reference>
<dbReference type="OrthoDB" id="9814088at2"/>
<keyword evidence="4" id="KW-1185">Reference proteome</keyword>
<dbReference type="AlphaFoldDB" id="A0A1I3A4J9"/>
<dbReference type="EMBL" id="JACBZA010000001">
    <property type="protein sequence ID" value="NYH85347.1"/>
    <property type="molecule type" value="Genomic_DNA"/>
</dbReference>
<dbReference type="Proteomes" id="UP000199052">
    <property type="component" value="Unassembled WGS sequence"/>
</dbReference>
<dbReference type="Proteomes" id="UP000533017">
    <property type="component" value="Unassembled WGS sequence"/>
</dbReference>
<dbReference type="RefSeq" id="WP_092888223.1">
    <property type="nucleotide sequence ID" value="NZ_FOOI01000018.1"/>
</dbReference>
<dbReference type="EMBL" id="FOOI01000018">
    <property type="protein sequence ID" value="SFH44984.1"/>
    <property type="molecule type" value="Genomic_DNA"/>
</dbReference>
<organism evidence="2 3">
    <name type="scientific">Actinopolymorpha cephalotaxi</name>
    <dbReference type="NCBI Taxonomy" id="504797"/>
    <lineage>
        <taxon>Bacteria</taxon>
        <taxon>Bacillati</taxon>
        <taxon>Actinomycetota</taxon>
        <taxon>Actinomycetes</taxon>
        <taxon>Propionibacteriales</taxon>
        <taxon>Actinopolymorphaceae</taxon>
        <taxon>Actinopolymorpha</taxon>
    </lineage>
</organism>
<dbReference type="STRING" id="504797.SAMN05421678_11840"/>
<evidence type="ECO:0000313" key="3">
    <source>
        <dbReference type="Proteomes" id="UP000199052"/>
    </source>
</evidence>
<accession>A0A1I3A4J9</accession>
<evidence type="ECO:0000313" key="1">
    <source>
        <dbReference type="EMBL" id="NYH85347.1"/>
    </source>
</evidence>
<reference evidence="1 4" key="2">
    <citation type="submission" date="2020-07" db="EMBL/GenBank/DDBJ databases">
        <title>Sequencing the genomes of 1000 actinobacteria strains.</title>
        <authorList>
            <person name="Klenk H.-P."/>
        </authorList>
    </citation>
    <scope>NUCLEOTIDE SEQUENCE [LARGE SCALE GENOMIC DNA]</scope>
    <source>
        <strain evidence="1 4">DSM 45117</strain>
    </source>
</reference>
<proteinExistence type="predicted"/>
<gene>
    <name evidence="1" type="ORF">FHR37_004198</name>
    <name evidence="2" type="ORF">SAMN05421678_11840</name>
</gene>
<sequence>MTATVTHIDEQVKTYGELRHGDGHWGIRAEAHVMMRLKRMFPSAKGAGAIAYLSDTMEMARDIQWFTMRYPLVMSDETRFYLEQRADQHRSSDRAGER</sequence>